<sequence length="300" mass="31853">MDVSNSNTTPFRVMAGAPENAFRLGATGNLGLGTAIPQADLHITETDAVTVKLDVQGVTPQSWEMAATPDSFAISYDSFTVQPFLVSNGAPTGSFTIDASGQIGLGTTTPEELLHIRTDAVDTDAFALFDANGAGSDSAFRLRQNGVTPTTWEFRNQEDSGRLNIGIAGGNTPLKIDNAANNNLLKLGRNGKPDEVVVTGKLVVNNTEMNVPDYVFEPGYELPTLAEIDAFIADNGHLPGVPSAAVVAETGLDMTQMQMAQLEKIEELTLHVIDLGKANAEQRDRIAQLEGMVATLIADH</sequence>
<gene>
    <name evidence="1" type="ORF">ACFQFQ_09060</name>
</gene>
<comment type="caution">
    <text evidence="1">The sequence shown here is derived from an EMBL/GenBank/DDBJ whole genome shotgun (WGS) entry which is preliminary data.</text>
</comment>
<dbReference type="EMBL" id="JBHSWG010000001">
    <property type="protein sequence ID" value="MFC6759599.1"/>
    <property type="molecule type" value="Genomic_DNA"/>
</dbReference>
<dbReference type="Proteomes" id="UP001596353">
    <property type="component" value="Unassembled WGS sequence"/>
</dbReference>
<reference evidence="2" key="1">
    <citation type="journal article" date="2019" name="Int. J. Syst. Evol. Microbiol.">
        <title>The Global Catalogue of Microorganisms (GCM) 10K type strain sequencing project: providing services to taxonomists for standard genome sequencing and annotation.</title>
        <authorList>
            <consortium name="The Broad Institute Genomics Platform"/>
            <consortium name="The Broad Institute Genome Sequencing Center for Infectious Disease"/>
            <person name="Wu L."/>
            <person name="Ma J."/>
        </authorList>
    </citation>
    <scope>NUCLEOTIDE SEQUENCE [LARGE SCALE GENOMIC DNA]</scope>
    <source>
        <strain evidence="2">CCUG 66188</strain>
    </source>
</reference>
<organism evidence="1 2">
    <name type="scientific">Sulfitobacter porphyrae</name>
    <dbReference type="NCBI Taxonomy" id="1246864"/>
    <lineage>
        <taxon>Bacteria</taxon>
        <taxon>Pseudomonadati</taxon>
        <taxon>Pseudomonadota</taxon>
        <taxon>Alphaproteobacteria</taxon>
        <taxon>Rhodobacterales</taxon>
        <taxon>Roseobacteraceae</taxon>
        <taxon>Sulfitobacter</taxon>
    </lineage>
</organism>
<evidence type="ECO:0000313" key="1">
    <source>
        <dbReference type="EMBL" id="MFC6759599.1"/>
    </source>
</evidence>
<accession>A0ABW2B3I2</accession>
<evidence type="ECO:0000313" key="2">
    <source>
        <dbReference type="Proteomes" id="UP001596353"/>
    </source>
</evidence>
<keyword evidence="2" id="KW-1185">Reference proteome</keyword>
<name>A0ABW2B3I2_9RHOB</name>
<proteinExistence type="predicted"/>
<evidence type="ECO:0008006" key="3">
    <source>
        <dbReference type="Google" id="ProtNLM"/>
    </source>
</evidence>
<protein>
    <recommendedName>
        <fullName evidence="3">Peptidase S74 domain-containing protein</fullName>
    </recommendedName>
</protein>